<keyword evidence="1" id="KW-0479">Metal-binding</keyword>
<feature type="region of interest" description="Disordered" evidence="2">
    <location>
        <begin position="429"/>
        <end position="451"/>
    </location>
</feature>
<accession>A0A7H8XIB9</accession>
<evidence type="ECO:0000313" key="5">
    <source>
        <dbReference type="Proteomes" id="UP000509335"/>
    </source>
</evidence>
<proteinExistence type="predicted"/>
<evidence type="ECO:0000256" key="1">
    <source>
        <dbReference type="PROSITE-ProRule" id="PRU00325"/>
    </source>
</evidence>
<gene>
    <name evidence="4" type="ORF">HXZ27_10265</name>
</gene>
<dbReference type="Proteomes" id="UP000509335">
    <property type="component" value="Chromosome"/>
</dbReference>
<sequence length="451" mass="48489">MRGRDVDFDLDFDAADDERDPDDDTELSADERRARSFPRFGPGRRIGRKFADTWWGNAWIESMERTALDQEQLRKGRRYAFAGQVGSITVSPGRISAAVHDGDQYTPHDTIVRVGTLAAAEWDRLLDRVAAKAGHIAALLDRDMPHDLAQTADDAGVRLLPGYGDLEPECDCPSWDHPCRHAAALAYQAAWLLDRDPFVLLLMRGRGEAELTEDLRRRNARRSVAAVAAADQAGTPAEEAYAAPPVALPAPPGPVTGEPLALAPLLAGHEAAGIDAEALGALAADAAHRARDLLAGVAPTGASMPGATGEVPLAPEADAWCDAVRLAARLPRSPAVKRLGEASGRAAELPRAVRAWEYAGAAGVDVVDAVFSPPRELVARATEALREAGGVDGAAPEVRNWRNRWTVGRDAQVRYGRDGRWYPFRRRSGQWWPAGPPGPDPADALLDLPQG</sequence>
<feature type="compositionally biased region" description="Low complexity" evidence="2">
    <location>
        <begin position="441"/>
        <end position="451"/>
    </location>
</feature>
<evidence type="ECO:0000256" key="2">
    <source>
        <dbReference type="SAM" id="MobiDB-lite"/>
    </source>
</evidence>
<dbReference type="PANTHER" id="PTHR38133">
    <property type="entry name" value="SLR1429 PROTEIN"/>
    <property type="match status" value="1"/>
</dbReference>
<reference evidence="4 5" key="1">
    <citation type="submission" date="2020-07" db="EMBL/GenBank/DDBJ databases">
        <title>A bifunctional nitrone conjugated secondary metabolite targeting the ribosome.</title>
        <authorList>
            <person name="Limbrick E.M."/>
            <person name="Graf M."/>
            <person name="Derewacz D.K."/>
            <person name="Nguyen F."/>
            <person name="Spraggins J.M."/>
            <person name="Wieland M."/>
            <person name="Ynigez-Gutierrez A.E."/>
            <person name="Reisman B.J."/>
            <person name="Zinshteyn B."/>
            <person name="McCulloch K."/>
            <person name="Iverson T.M."/>
            <person name="Green R."/>
            <person name="Wilson D.N."/>
            <person name="Bachmann B.O."/>
        </authorList>
    </citation>
    <scope>NUCLEOTIDE SEQUENCE [LARGE SCALE GENOMIC DNA]</scope>
    <source>
        <strain evidence="5">aurantiaca</strain>
    </source>
</reference>
<dbReference type="Pfam" id="PF04434">
    <property type="entry name" value="SWIM"/>
    <property type="match status" value="1"/>
</dbReference>
<organism evidence="4 5">
    <name type="scientific">Micromonospora carbonacea</name>
    <dbReference type="NCBI Taxonomy" id="47853"/>
    <lineage>
        <taxon>Bacteria</taxon>
        <taxon>Bacillati</taxon>
        <taxon>Actinomycetota</taxon>
        <taxon>Actinomycetes</taxon>
        <taxon>Micromonosporales</taxon>
        <taxon>Micromonosporaceae</taxon>
        <taxon>Micromonospora</taxon>
    </lineage>
</organism>
<protein>
    <submittedName>
        <fullName evidence="4">SWIM zinc finger family protein</fullName>
    </submittedName>
</protein>
<evidence type="ECO:0000259" key="3">
    <source>
        <dbReference type="PROSITE" id="PS50966"/>
    </source>
</evidence>
<dbReference type="PANTHER" id="PTHR38133:SF1">
    <property type="entry name" value="SLR1429 PROTEIN"/>
    <property type="match status" value="1"/>
</dbReference>
<feature type="domain" description="SWIM-type" evidence="3">
    <location>
        <begin position="155"/>
        <end position="190"/>
    </location>
</feature>
<dbReference type="EMBL" id="CP058322">
    <property type="protein sequence ID" value="QLD24535.1"/>
    <property type="molecule type" value="Genomic_DNA"/>
</dbReference>
<evidence type="ECO:0000313" key="4">
    <source>
        <dbReference type="EMBL" id="QLD24535.1"/>
    </source>
</evidence>
<dbReference type="KEGG" id="mcab:HXZ27_10265"/>
<dbReference type="PROSITE" id="PS50966">
    <property type="entry name" value="ZF_SWIM"/>
    <property type="match status" value="1"/>
</dbReference>
<keyword evidence="1" id="KW-0863">Zinc-finger</keyword>
<feature type="region of interest" description="Disordered" evidence="2">
    <location>
        <begin position="1"/>
        <end position="34"/>
    </location>
</feature>
<dbReference type="InterPro" id="IPR007527">
    <property type="entry name" value="Znf_SWIM"/>
</dbReference>
<name>A0A7H8XIB9_9ACTN</name>
<dbReference type="GO" id="GO:0008270">
    <property type="term" value="F:zinc ion binding"/>
    <property type="evidence" value="ECO:0007669"/>
    <property type="project" value="UniProtKB-KW"/>
</dbReference>
<feature type="compositionally biased region" description="Acidic residues" evidence="2">
    <location>
        <begin position="8"/>
        <end position="28"/>
    </location>
</feature>
<keyword evidence="1" id="KW-0862">Zinc</keyword>
<dbReference type="AlphaFoldDB" id="A0A7H8XIB9"/>